<evidence type="ECO:0000256" key="2">
    <source>
        <dbReference type="ARBA" id="ARBA00007255"/>
    </source>
</evidence>
<evidence type="ECO:0000256" key="11">
    <source>
        <dbReference type="SAM" id="MobiDB-lite"/>
    </source>
</evidence>
<keyword evidence="3 10" id="KW-0349">Heme</keyword>
<proteinExistence type="inferred from homology"/>
<evidence type="ECO:0000256" key="6">
    <source>
        <dbReference type="ARBA" id="ARBA00023004"/>
    </source>
</evidence>
<keyword evidence="6 10" id="KW-0408">Iron</keyword>
<accession>A0AAW1RXF9</accession>
<keyword evidence="8 10" id="KW-0472">Membrane</keyword>
<dbReference type="GO" id="GO:0046872">
    <property type="term" value="F:metal ion binding"/>
    <property type="evidence" value="ECO:0007669"/>
    <property type="project" value="UniProtKB-KW"/>
</dbReference>
<dbReference type="AlphaFoldDB" id="A0AAW1RXF9"/>
<gene>
    <name evidence="12" type="ORF">WJX74_000230</name>
</gene>
<dbReference type="PANTHER" id="PTHR12743:SF8">
    <property type="entry name" value="PROTEIN HRI1"/>
    <property type="match status" value="1"/>
</dbReference>
<dbReference type="Pfam" id="PF01265">
    <property type="entry name" value="Cyto_heme_lyase"/>
    <property type="match status" value="1"/>
</dbReference>
<name>A0AAW1RXF9_9CHLO</name>
<feature type="region of interest" description="Disordered" evidence="11">
    <location>
        <begin position="1"/>
        <end position="41"/>
    </location>
</feature>
<keyword evidence="7 10" id="KW-0496">Mitochondrion</keyword>
<dbReference type="Proteomes" id="UP001438707">
    <property type="component" value="Unassembled WGS sequence"/>
</dbReference>
<keyword evidence="4 10" id="KW-0479">Metal-binding</keyword>
<dbReference type="EC" id="4.4.1.17" evidence="10"/>
<evidence type="ECO:0000313" key="12">
    <source>
        <dbReference type="EMBL" id="KAK9838634.1"/>
    </source>
</evidence>
<protein>
    <recommendedName>
        <fullName evidence="10">Holocytochrome c-type synthase</fullName>
        <ecNumber evidence="10">4.4.1.17</ecNumber>
    </recommendedName>
</protein>
<evidence type="ECO:0000256" key="10">
    <source>
        <dbReference type="RuleBase" id="RU363130"/>
    </source>
</evidence>
<dbReference type="EMBL" id="JALJOS010000005">
    <property type="protein sequence ID" value="KAK9838634.1"/>
    <property type="molecule type" value="Genomic_DNA"/>
</dbReference>
<sequence>MGAANSREPGQAEAGSAPSKMSSNCPVAEDPAALTEGSCPLPAKYRSPHVYNVYNQKVEPNTAQASPLLQSLLASGKLDPRNNMPLEPNQRPWPGQEKHISTERLVSTIPKGGTASTWVYPSPQMFYNALKRKGKGDDVTEDDMDSVILAHNSMNELTWRKVQQWEALHPETQSEATLLRFCGRPDNLSPLAWMSSWLGGSLPFDRHDWYVDRNGQEVRYVIDFYFDEEKAGSSDAFKLRVRPALDTVESGLDRMRMNIYRKCAQWGIPCPLTGAPSRHGDASPQQQQQHSGTPASA</sequence>
<evidence type="ECO:0000256" key="8">
    <source>
        <dbReference type="ARBA" id="ARBA00023136"/>
    </source>
</evidence>
<keyword evidence="13" id="KW-1185">Reference proteome</keyword>
<dbReference type="PROSITE" id="PS00821">
    <property type="entry name" value="CYTO_HEME_LYASE_1"/>
    <property type="match status" value="1"/>
</dbReference>
<feature type="region of interest" description="Disordered" evidence="11">
    <location>
        <begin position="274"/>
        <end position="297"/>
    </location>
</feature>
<comment type="catalytic activity">
    <reaction evidence="10">
        <text>holo-[cytochrome c] = apo-[cytochrome c] + heme b</text>
        <dbReference type="Rhea" id="RHEA:22648"/>
        <dbReference type="Rhea" id="RHEA-COMP:10725"/>
        <dbReference type="Rhea" id="RHEA-COMP:10726"/>
        <dbReference type="ChEBI" id="CHEBI:29950"/>
        <dbReference type="ChEBI" id="CHEBI:60344"/>
        <dbReference type="ChEBI" id="CHEBI:83739"/>
        <dbReference type="EC" id="4.4.1.17"/>
    </reaction>
</comment>
<organism evidence="12 13">
    <name type="scientific">Apatococcus lobatus</name>
    <dbReference type="NCBI Taxonomy" id="904363"/>
    <lineage>
        <taxon>Eukaryota</taxon>
        <taxon>Viridiplantae</taxon>
        <taxon>Chlorophyta</taxon>
        <taxon>core chlorophytes</taxon>
        <taxon>Trebouxiophyceae</taxon>
        <taxon>Chlorellales</taxon>
        <taxon>Chlorellaceae</taxon>
        <taxon>Apatococcus</taxon>
    </lineage>
</organism>
<reference evidence="12 13" key="1">
    <citation type="journal article" date="2024" name="Nat. Commun.">
        <title>Phylogenomics reveals the evolutionary origins of lichenization in chlorophyte algae.</title>
        <authorList>
            <person name="Puginier C."/>
            <person name="Libourel C."/>
            <person name="Otte J."/>
            <person name="Skaloud P."/>
            <person name="Haon M."/>
            <person name="Grisel S."/>
            <person name="Petersen M."/>
            <person name="Berrin J.G."/>
            <person name="Delaux P.M."/>
            <person name="Dal Grande F."/>
            <person name="Keller J."/>
        </authorList>
    </citation>
    <scope>NUCLEOTIDE SEQUENCE [LARGE SCALE GENOMIC DNA]</scope>
    <source>
        <strain evidence="12 13">SAG 2145</strain>
    </source>
</reference>
<evidence type="ECO:0000256" key="1">
    <source>
        <dbReference type="ARBA" id="ARBA00004273"/>
    </source>
</evidence>
<feature type="compositionally biased region" description="Polar residues" evidence="11">
    <location>
        <begin position="283"/>
        <end position="297"/>
    </location>
</feature>
<evidence type="ECO:0000256" key="4">
    <source>
        <dbReference type="ARBA" id="ARBA00022723"/>
    </source>
</evidence>
<evidence type="ECO:0000313" key="13">
    <source>
        <dbReference type="Proteomes" id="UP001438707"/>
    </source>
</evidence>
<dbReference type="PANTHER" id="PTHR12743">
    <property type="entry name" value="CYTOCHROME C1 HEME LYASE"/>
    <property type="match status" value="1"/>
</dbReference>
<comment type="caution">
    <text evidence="12">The sequence shown here is derived from an EMBL/GenBank/DDBJ whole genome shotgun (WGS) entry which is preliminary data.</text>
</comment>
<comment type="subcellular location">
    <subcellularLocation>
        <location evidence="1 10">Mitochondrion inner membrane</location>
    </subcellularLocation>
</comment>
<keyword evidence="5 10" id="KW-0999">Mitochondrion inner membrane</keyword>
<evidence type="ECO:0000256" key="5">
    <source>
        <dbReference type="ARBA" id="ARBA00022792"/>
    </source>
</evidence>
<keyword evidence="9 10" id="KW-0456">Lyase</keyword>
<evidence type="ECO:0000256" key="9">
    <source>
        <dbReference type="ARBA" id="ARBA00023239"/>
    </source>
</evidence>
<comment type="similarity">
    <text evidence="2 10">Belongs to the cytochrome c-type heme lyase family.</text>
</comment>
<comment type="function">
    <text evidence="10">Lyase that catalyzes the covalent linking of the heme group to the cytochrome C apoprotein to produce the mature functional cytochrome.</text>
</comment>
<dbReference type="GO" id="GO:0005743">
    <property type="term" value="C:mitochondrial inner membrane"/>
    <property type="evidence" value="ECO:0007669"/>
    <property type="project" value="UniProtKB-SubCell"/>
</dbReference>
<dbReference type="InterPro" id="IPR000511">
    <property type="entry name" value="Holocyt_c/c1_synthase"/>
</dbReference>
<evidence type="ECO:0000256" key="3">
    <source>
        <dbReference type="ARBA" id="ARBA00022617"/>
    </source>
</evidence>
<evidence type="ECO:0000256" key="7">
    <source>
        <dbReference type="ARBA" id="ARBA00023128"/>
    </source>
</evidence>
<dbReference type="PROSITE" id="PS00822">
    <property type="entry name" value="CYTO_HEME_LYASE_2"/>
    <property type="match status" value="1"/>
</dbReference>
<dbReference type="GO" id="GO:0004408">
    <property type="term" value="F:holocytochrome-c synthase activity"/>
    <property type="evidence" value="ECO:0007669"/>
    <property type="project" value="UniProtKB-EC"/>
</dbReference>